<feature type="transmembrane region" description="Helical" evidence="7">
    <location>
        <begin position="57"/>
        <end position="79"/>
    </location>
</feature>
<dbReference type="EMBL" id="RBDY01000037">
    <property type="protein sequence ID" value="RKN14766.1"/>
    <property type="molecule type" value="Genomic_DNA"/>
</dbReference>
<organism evidence="9 12">
    <name type="scientific">Streptomyces radicis</name>
    <dbReference type="NCBI Taxonomy" id="1750517"/>
    <lineage>
        <taxon>Bacteria</taxon>
        <taxon>Bacillati</taxon>
        <taxon>Actinomycetota</taxon>
        <taxon>Actinomycetes</taxon>
        <taxon>Kitasatosporales</taxon>
        <taxon>Streptomycetaceae</taxon>
        <taxon>Streptomyces</taxon>
    </lineage>
</organism>
<dbReference type="RefSeq" id="WP_120700185.1">
    <property type="nucleotide sequence ID" value="NZ_RBDX01000038.1"/>
</dbReference>
<sequence length="251" mass="26813">MKRISLRLALPALLLLLWWTTSARSTSPFYPPLSEVLVSFRETWLFARFGSDVVPSLVRLLAGLLIASVVGVALGVALGRSAPLARAMNPAVQFCRSVPGTALIPVSVVLLGIGDGAKIGVIAFVCAFPVLLNTVDAVRGIDPQLEDVARSYRLTRAQRLSSVLLPAAAPQIFAGVRTALGMAFIMMVVTELYAATDGVGFVTVSARNSFDVPGMWAGTVLLGLLGVSLTALFLALQRRVLRWHIGMTERN</sequence>
<dbReference type="InterPro" id="IPR035906">
    <property type="entry name" value="MetI-like_sf"/>
</dbReference>
<dbReference type="PROSITE" id="PS50928">
    <property type="entry name" value="ABC_TM1"/>
    <property type="match status" value="1"/>
</dbReference>
<dbReference type="OrthoDB" id="3173654at2"/>
<dbReference type="GO" id="GO:0055085">
    <property type="term" value="P:transmembrane transport"/>
    <property type="evidence" value="ECO:0007669"/>
    <property type="project" value="InterPro"/>
</dbReference>
<dbReference type="Proteomes" id="UP000268652">
    <property type="component" value="Unassembled WGS sequence"/>
</dbReference>
<protein>
    <submittedName>
        <fullName evidence="9">ABC transporter permease</fullName>
    </submittedName>
</protein>
<evidence type="ECO:0000313" key="12">
    <source>
        <dbReference type="Proteomes" id="UP000275024"/>
    </source>
</evidence>
<evidence type="ECO:0000256" key="4">
    <source>
        <dbReference type="ARBA" id="ARBA00022692"/>
    </source>
</evidence>
<keyword evidence="11" id="KW-1185">Reference proteome</keyword>
<dbReference type="GO" id="GO:0010438">
    <property type="term" value="P:cellular response to sulfur starvation"/>
    <property type="evidence" value="ECO:0007669"/>
    <property type="project" value="TreeGrafter"/>
</dbReference>
<dbReference type="SUPFAM" id="SSF161098">
    <property type="entry name" value="MetI-like"/>
    <property type="match status" value="1"/>
</dbReference>
<evidence type="ECO:0000313" key="9">
    <source>
        <dbReference type="EMBL" id="RKN04248.1"/>
    </source>
</evidence>
<dbReference type="CDD" id="cd06261">
    <property type="entry name" value="TM_PBP2"/>
    <property type="match status" value="1"/>
</dbReference>
<reference evidence="11 12" key="1">
    <citation type="submission" date="2018-09" db="EMBL/GenBank/DDBJ databases">
        <title>Streptomyces sp. nov. DS1-2, an endophytic actinomycete isolated from roots of Dendrobium scabrilingue.</title>
        <authorList>
            <person name="Kuncharoen N."/>
            <person name="Kudo T."/>
            <person name="Ohkuma M."/>
            <person name="Yuki M."/>
            <person name="Tanasupawat S."/>
        </authorList>
    </citation>
    <scope>NUCLEOTIDE SEQUENCE [LARGE SCALE GENOMIC DNA]</scope>
    <source>
        <strain evidence="9 12">AZ1-7</strain>
        <strain evidence="10 11">DS1-2</strain>
    </source>
</reference>
<comment type="subcellular location">
    <subcellularLocation>
        <location evidence="1 7">Cell membrane</location>
        <topology evidence="1 7">Multi-pass membrane protein</topology>
    </subcellularLocation>
</comment>
<evidence type="ECO:0000256" key="1">
    <source>
        <dbReference type="ARBA" id="ARBA00004651"/>
    </source>
</evidence>
<dbReference type="GO" id="GO:0005886">
    <property type="term" value="C:plasma membrane"/>
    <property type="evidence" value="ECO:0007669"/>
    <property type="project" value="UniProtKB-SubCell"/>
</dbReference>
<evidence type="ECO:0000256" key="6">
    <source>
        <dbReference type="ARBA" id="ARBA00023136"/>
    </source>
</evidence>
<evidence type="ECO:0000313" key="11">
    <source>
        <dbReference type="Proteomes" id="UP000268652"/>
    </source>
</evidence>
<evidence type="ECO:0000256" key="3">
    <source>
        <dbReference type="ARBA" id="ARBA00022475"/>
    </source>
</evidence>
<evidence type="ECO:0000313" key="10">
    <source>
        <dbReference type="EMBL" id="RKN14766.1"/>
    </source>
</evidence>
<keyword evidence="4 7" id="KW-0812">Transmembrane</keyword>
<dbReference type="Proteomes" id="UP000275024">
    <property type="component" value="Unassembled WGS sequence"/>
</dbReference>
<comment type="caution">
    <text evidence="9">The sequence shown here is derived from an EMBL/GenBank/DDBJ whole genome shotgun (WGS) entry which is preliminary data.</text>
</comment>
<evidence type="ECO:0000259" key="8">
    <source>
        <dbReference type="PROSITE" id="PS50928"/>
    </source>
</evidence>
<feature type="transmembrane region" description="Helical" evidence="7">
    <location>
        <begin position="91"/>
        <end position="113"/>
    </location>
</feature>
<feature type="transmembrane region" description="Helical" evidence="7">
    <location>
        <begin position="162"/>
        <end position="195"/>
    </location>
</feature>
<keyword evidence="2 7" id="KW-0813">Transport</keyword>
<dbReference type="Gene3D" id="1.10.3720.10">
    <property type="entry name" value="MetI-like"/>
    <property type="match status" value="1"/>
</dbReference>
<feature type="transmembrane region" description="Helical" evidence="7">
    <location>
        <begin position="215"/>
        <end position="236"/>
    </location>
</feature>
<dbReference type="PANTHER" id="PTHR30151">
    <property type="entry name" value="ALKANE SULFONATE ABC TRANSPORTER-RELATED, MEMBRANE SUBUNIT"/>
    <property type="match status" value="1"/>
</dbReference>
<keyword evidence="5 7" id="KW-1133">Transmembrane helix</keyword>
<proteinExistence type="inferred from homology"/>
<keyword evidence="3" id="KW-1003">Cell membrane</keyword>
<feature type="domain" description="ABC transmembrane type-1" evidence="8">
    <location>
        <begin position="53"/>
        <end position="233"/>
    </location>
</feature>
<dbReference type="EMBL" id="RBDX01000038">
    <property type="protein sequence ID" value="RKN04248.1"/>
    <property type="molecule type" value="Genomic_DNA"/>
</dbReference>
<name>A0A3A9VTN5_9ACTN</name>
<keyword evidence="6 7" id="KW-0472">Membrane</keyword>
<gene>
    <name evidence="10" type="ORF">D7318_28840</name>
    <name evidence="9" type="ORF">D7319_29080</name>
</gene>
<dbReference type="AlphaFoldDB" id="A0A3A9VTN5"/>
<evidence type="ECO:0000256" key="5">
    <source>
        <dbReference type="ARBA" id="ARBA00022989"/>
    </source>
</evidence>
<feature type="transmembrane region" description="Helical" evidence="7">
    <location>
        <begin position="119"/>
        <end position="141"/>
    </location>
</feature>
<dbReference type="Pfam" id="PF00528">
    <property type="entry name" value="BPD_transp_1"/>
    <property type="match status" value="1"/>
</dbReference>
<accession>A0A3A9VTN5</accession>
<dbReference type="InterPro" id="IPR000515">
    <property type="entry name" value="MetI-like"/>
</dbReference>
<evidence type="ECO:0000256" key="7">
    <source>
        <dbReference type="RuleBase" id="RU363032"/>
    </source>
</evidence>
<evidence type="ECO:0000256" key="2">
    <source>
        <dbReference type="ARBA" id="ARBA00022448"/>
    </source>
</evidence>
<comment type="similarity">
    <text evidence="7">Belongs to the binding-protein-dependent transport system permease family.</text>
</comment>
<dbReference type="PANTHER" id="PTHR30151:SF25">
    <property type="entry name" value="TAURINE TRANSPORT SYSTEM PERMEASE PROTEIN TAUC"/>
    <property type="match status" value="1"/>
</dbReference>